<dbReference type="RefSeq" id="WP_220204776.1">
    <property type="nucleotide sequence ID" value="NZ_BNJK01000001.1"/>
</dbReference>
<dbReference type="Pfam" id="PF00072">
    <property type="entry name" value="Response_reg"/>
    <property type="match status" value="1"/>
</dbReference>
<feature type="domain" description="HTH luxR-type" evidence="4">
    <location>
        <begin position="193"/>
        <end position="258"/>
    </location>
</feature>
<evidence type="ECO:0000259" key="5">
    <source>
        <dbReference type="PROSITE" id="PS50110"/>
    </source>
</evidence>
<dbReference type="InterPro" id="IPR039420">
    <property type="entry name" value="WalR-like"/>
</dbReference>
<dbReference type="PRINTS" id="PR00038">
    <property type="entry name" value="HTHLUXR"/>
</dbReference>
<dbReference type="SMART" id="SM00421">
    <property type="entry name" value="HTH_LUXR"/>
    <property type="match status" value="1"/>
</dbReference>
<dbReference type="InterPro" id="IPR016032">
    <property type="entry name" value="Sig_transdc_resp-reg_C-effctor"/>
</dbReference>
<keyword evidence="2 6" id="KW-0238">DNA-binding</keyword>
<proteinExistence type="predicted"/>
<dbReference type="AlphaFoldDB" id="A0A8J3N0A3"/>
<evidence type="ECO:0000313" key="7">
    <source>
        <dbReference type="Proteomes" id="UP000597444"/>
    </source>
</evidence>
<organism evidence="6 7">
    <name type="scientific">Reticulibacter mediterranei</name>
    <dbReference type="NCBI Taxonomy" id="2778369"/>
    <lineage>
        <taxon>Bacteria</taxon>
        <taxon>Bacillati</taxon>
        <taxon>Chloroflexota</taxon>
        <taxon>Ktedonobacteria</taxon>
        <taxon>Ktedonobacterales</taxon>
        <taxon>Reticulibacteraceae</taxon>
        <taxon>Reticulibacter</taxon>
    </lineage>
</organism>
<evidence type="ECO:0000256" key="2">
    <source>
        <dbReference type="ARBA" id="ARBA00023125"/>
    </source>
</evidence>
<dbReference type="GO" id="GO:0000160">
    <property type="term" value="P:phosphorelay signal transduction system"/>
    <property type="evidence" value="ECO:0007669"/>
    <property type="project" value="InterPro"/>
</dbReference>
<comment type="caution">
    <text evidence="6">The sequence shown here is derived from an EMBL/GenBank/DDBJ whole genome shotgun (WGS) entry which is preliminary data.</text>
</comment>
<evidence type="ECO:0000256" key="3">
    <source>
        <dbReference type="PROSITE-ProRule" id="PRU00169"/>
    </source>
</evidence>
<dbReference type="SUPFAM" id="SSF52172">
    <property type="entry name" value="CheY-like"/>
    <property type="match status" value="1"/>
</dbReference>
<dbReference type="Pfam" id="PF00196">
    <property type="entry name" value="GerE"/>
    <property type="match status" value="1"/>
</dbReference>
<protein>
    <submittedName>
        <fullName evidence="6">DNA-binding response regulator</fullName>
    </submittedName>
</protein>
<dbReference type="InterPro" id="IPR058245">
    <property type="entry name" value="NreC/VraR/RcsB-like_REC"/>
</dbReference>
<dbReference type="InterPro" id="IPR011006">
    <property type="entry name" value="CheY-like_superfamily"/>
</dbReference>
<dbReference type="PROSITE" id="PS50110">
    <property type="entry name" value="RESPONSE_REGULATORY"/>
    <property type="match status" value="1"/>
</dbReference>
<dbReference type="CDD" id="cd06170">
    <property type="entry name" value="LuxR_C_like"/>
    <property type="match status" value="1"/>
</dbReference>
<dbReference type="SMART" id="SM00448">
    <property type="entry name" value="REC"/>
    <property type="match status" value="1"/>
</dbReference>
<dbReference type="SUPFAM" id="SSF46894">
    <property type="entry name" value="C-terminal effector domain of the bipartite response regulators"/>
    <property type="match status" value="1"/>
</dbReference>
<gene>
    <name evidence="6" type="ORF">KSF_040620</name>
</gene>
<evidence type="ECO:0000259" key="4">
    <source>
        <dbReference type="PROSITE" id="PS50043"/>
    </source>
</evidence>
<dbReference type="PROSITE" id="PS50043">
    <property type="entry name" value="HTH_LUXR_2"/>
    <property type="match status" value="1"/>
</dbReference>
<feature type="modified residue" description="4-aspartylphosphate" evidence="3">
    <location>
        <position position="102"/>
    </location>
</feature>
<reference evidence="6" key="1">
    <citation type="submission" date="2020-10" db="EMBL/GenBank/DDBJ databases">
        <title>Taxonomic study of unclassified bacteria belonging to the class Ktedonobacteria.</title>
        <authorList>
            <person name="Yabe S."/>
            <person name="Wang C.M."/>
            <person name="Zheng Y."/>
            <person name="Sakai Y."/>
            <person name="Cavaletti L."/>
            <person name="Monciardini P."/>
            <person name="Donadio S."/>
        </authorList>
    </citation>
    <scope>NUCLEOTIDE SEQUENCE</scope>
    <source>
        <strain evidence="6">ID150040</strain>
    </source>
</reference>
<evidence type="ECO:0000313" key="6">
    <source>
        <dbReference type="EMBL" id="GHO94014.1"/>
    </source>
</evidence>
<dbReference type="GO" id="GO:0003677">
    <property type="term" value="F:DNA binding"/>
    <property type="evidence" value="ECO:0007669"/>
    <property type="project" value="UniProtKB-KW"/>
</dbReference>
<name>A0A8J3N0A3_9CHLR</name>
<keyword evidence="1 3" id="KW-0597">Phosphoprotein</keyword>
<sequence length="266" mass="29751">MSYPDADNRQYTIAVTEPDGPDPALSAVRVGLREAESPGDDKQTACKQAIRVLLVDDHALLREGLSQLFALEKDIQVVGEAGDGFDALQKVRQLHPDVVLMDIHMPVLDGVTLTRQVTREFPSIAVIILTVYRQTRQMLQAIKNGARGYLLKSASAREVIETIRAVHTQGVALQPGITRTLLDEFQRLSHVAGEHVTDLLSEKEIEIIRYLSVGMSNKEIAEKLAYSEKTVKNYLTVIFQKLHLRDRTQVAIFALRHGLLLDEEFC</sequence>
<keyword evidence="7" id="KW-1185">Reference proteome</keyword>
<dbReference type="InterPro" id="IPR000792">
    <property type="entry name" value="Tscrpt_reg_LuxR_C"/>
</dbReference>
<dbReference type="PANTHER" id="PTHR43214">
    <property type="entry name" value="TWO-COMPONENT RESPONSE REGULATOR"/>
    <property type="match status" value="1"/>
</dbReference>
<dbReference type="CDD" id="cd17535">
    <property type="entry name" value="REC_NarL-like"/>
    <property type="match status" value="1"/>
</dbReference>
<dbReference type="GO" id="GO:0006355">
    <property type="term" value="P:regulation of DNA-templated transcription"/>
    <property type="evidence" value="ECO:0007669"/>
    <property type="project" value="InterPro"/>
</dbReference>
<dbReference type="Gene3D" id="3.40.50.2300">
    <property type="match status" value="1"/>
</dbReference>
<feature type="domain" description="Response regulatory" evidence="5">
    <location>
        <begin position="51"/>
        <end position="167"/>
    </location>
</feature>
<evidence type="ECO:0000256" key="1">
    <source>
        <dbReference type="ARBA" id="ARBA00022553"/>
    </source>
</evidence>
<dbReference type="InterPro" id="IPR001789">
    <property type="entry name" value="Sig_transdc_resp-reg_receiver"/>
</dbReference>
<dbReference type="Proteomes" id="UP000597444">
    <property type="component" value="Unassembled WGS sequence"/>
</dbReference>
<dbReference type="EMBL" id="BNJK01000001">
    <property type="protein sequence ID" value="GHO94014.1"/>
    <property type="molecule type" value="Genomic_DNA"/>
</dbReference>
<accession>A0A8J3N0A3</accession>